<organism evidence="1">
    <name type="scientific">Prevotella amnii</name>
    <dbReference type="NCBI Taxonomy" id="419005"/>
    <lineage>
        <taxon>Bacteria</taxon>
        <taxon>Pseudomonadati</taxon>
        <taxon>Bacteroidota</taxon>
        <taxon>Bacteroidia</taxon>
        <taxon>Bacteroidales</taxon>
        <taxon>Prevotellaceae</taxon>
        <taxon>Prevotella</taxon>
    </lineage>
</organism>
<dbReference type="Proteomes" id="UP000070531">
    <property type="component" value="Unassembled WGS sequence"/>
</dbReference>
<dbReference type="EMBL" id="LSDL01000050">
    <property type="protein sequence ID" value="KXB78102.1"/>
    <property type="molecule type" value="Genomic_DNA"/>
</dbReference>
<name>A0A134BDS4_9BACT</name>
<proteinExistence type="predicted"/>
<evidence type="ECO:0000313" key="1">
    <source>
        <dbReference type="EMBL" id="KXB78102.1"/>
    </source>
</evidence>
<comment type="caution">
    <text evidence="1">The sequence shown here is derived from an EMBL/GenBank/DDBJ whole genome shotgun (WGS) entry which is preliminary data.</text>
</comment>
<dbReference type="PATRIC" id="fig|419005.5.peg.1150"/>
<accession>A0A134BDS4</accession>
<reference evidence="1 2" key="1">
    <citation type="submission" date="2016-01" db="EMBL/GenBank/DDBJ databases">
        <authorList>
            <person name="Oliw E.H."/>
        </authorList>
    </citation>
    <scope>NUCLEOTIDE SEQUENCE [LARGE SCALE GENOMIC DNA]</scope>
    <source>
        <strain evidence="1 2">DNF00307</strain>
    </source>
</reference>
<protein>
    <submittedName>
        <fullName evidence="1">Uncharacterized protein</fullName>
    </submittedName>
</protein>
<sequence length="94" mass="11214">MCLKKISFLSPVCFLLVAFSYKKTMSAQISFISVYRLKRLQNYAIKGRRENILTFVKKKKNFLYENFCTPFCHFFLASAFAFWHEKRIFAGYEV</sequence>
<dbReference type="AlphaFoldDB" id="A0A134BDS4"/>
<evidence type="ECO:0000313" key="2">
    <source>
        <dbReference type="Proteomes" id="UP000070531"/>
    </source>
</evidence>
<dbReference type="STRING" id="419005.HMPREF1860_01145"/>
<gene>
    <name evidence="1" type="ORF">HMPREF1860_01145</name>
</gene>